<feature type="transmembrane region" description="Helical" evidence="6">
    <location>
        <begin position="74"/>
        <end position="94"/>
    </location>
</feature>
<reference evidence="7 8" key="1">
    <citation type="submission" date="2016-10" db="EMBL/GenBank/DDBJ databases">
        <authorList>
            <person name="de Groot N.N."/>
        </authorList>
    </citation>
    <scope>NUCLEOTIDE SEQUENCE [LARGE SCALE GENOMIC DNA]</scope>
    <source>
        <strain evidence="7 8">CGMCC 4.7037</strain>
    </source>
</reference>
<feature type="transmembrane region" description="Helical" evidence="6">
    <location>
        <begin position="43"/>
        <end position="62"/>
    </location>
</feature>
<evidence type="ECO:0000313" key="7">
    <source>
        <dbReference type="EMBL" id="SEH03720.1"/>
    </source>
</evidence>
<dbReference type="AlphaFoldDB" id="A0A1H6F0Q6"/>
<dbReference type="Pfam" id="PF03741">
    <property type="entry name" value="TerC"/>
    <property type="match status" value="1"/>
</dbReference>
<evidence type="ECO:0000256" key="6">
    <source>
        <dbReference type="SAM" id="Phobius"/>
    </source>
</evidence>
<gene>
    <name evidence="7" type="ORF">SAMN05444920_14238</name>
</gene>
<name>A0A1H6F0Q6_9ACTN</name>
<evidence type="ECO:0000256" key="1">
    <source>
        <dbReference type="ARBA" id="ARBA00004141"/>
    </source>
</evidence>
<evidence type="ECO:0000256" key="5">
    <source>
        <dbReference type="ARBA" id="ARBA00023136"/>
    </source>
</evidence>
<organism evidence="7 8">
    <name type="scientific">Nonomuraea solani</name>
    <dbReference type="NCBI Taxonomy" id="1144553"/>
    <lineage>
        <taxon>Bacteria</taxon>
        <taxon>Bacillati</taxon>
        <taxon>Actinomycetota</taxon>
        <taxon>Actinomycetes</taxon>
        <taxon>Streptosporangiales</taxon>
        <taxon>Streptosporangiaceae</taxon>
        <taxon>Nonomuraea</taxon>
    </lineage>
</organism>
<dbReference type="EMBL" id="FNVT01000042">
    <property type="protein sequence ID" value="SEH03720.1"/>
    <property type="molecule type" value="Genomic_DNA"/>
</dbReference>
<dbReference type="PANTHER" id="PTHR30238">
    <property type="entry name" value="MEMBRANE BOUND PREDICTED REDOX MODULATOR"/>
    <property type="match status" value="1"/>
</dbReference>
<evidence type="ECO:0000256" key="4">
    <source>
        <dbReference type="ARBA" id="ARBA00022989"/>
    </source>
</evidence>
<dbReference type="PANTHER" id="PTHR30238:SF0">
    <property type="entry name" value="THYLAKOID MEMBRANE PROTEIN TERC, CHLOROPLASTIC"/>
    <property type="match status" value="1"/>
</dbReference>
<dbReference type="GO" id="GO:0016020">
    <property type="term" value="C:membrane"/>
    <property type="evidence" value="ECO:0007669"/>
    <property type="project" value="UniProtKB-SubCell"/>
</dbReference>
<proteinExistence type="inferred from homology"/>
<keyword evidence="8" id="KW-1185">Reference proteome</keyword>
<evidence type="ECO:0000256" key="3">
    <source>
        <dbReference type="ARBA" id="ARBA00022692"/>
    </source>
</evidence>
<evidence type="ECO:0000313" key="8">
    <source>
        <dbReference type="Proteomes" id="UP000236732"/>
    </source>
</evidence>
<dbReference type="InterPro" id="IPR005496">
    <property type="entry name" value="Integral_membrane_TerC"/>
</dbReference>
<comment type="similarity">
    <text evidence="2">Belongs to the TerC family.</text>
</comment>
<feature type="transmembrane region" description="Helical" evidence="6">
    <location>
        <begin position="12"/>
        <end position="31"/>
    </location>
</feature>
<comment type="subcellular location">
    <subcellularLocation>
        <location evidence="1">Membrane</location>
        <topology evidence="1">Multi-pass membrane protein</topology>
    </subcellularLocation>
</comment>
<keyword evidence="5 6" id="KW-0472">Membrane</keyword>
<sequence>MPAVYGVTEDPFSSAAVAFSLLGLRALYFVLPGVLEKLRHLNHGLGVILGFIGFKLLLHWAHGIWPAIPEIPTLASLGVIIVVLTTVATTSLHADRRDAQRATSSRSAG</sequence>
<protein>
    <submittedName>
        <fullName evidence="7">Integral membrane protein TerC family protein</fullName>
    </submittedName>
</protein>
<keyword evidence="4 6" id="KW-1133">Transmembrane helix</keyword>
<dbReference type="Proteomes" id="UP000236732">
    <property type="component" value="Unassembled WGS sequence"/>
</dbReference>
<accession>A0A1H6F0Q6</accession>
<keyword evidence="3 6" id="KW-0812">Transmembrane</keyword>
<dbReference type="OrthoDB" id="5242957at2"/>
<evidence type="ECO:0000256" key="2">
    <source>
        <dbReference type="ARBA" id="ARBA00007511"/>
    </source>
</evidence>